<dbReference type="InterPro" id="IPR011559">
    <property type="entry name" value="Initiation_fac_2B_a/b/d"/>
</dbReference>
<dbReference type="EC" id="5.3.1.23" evidence="2"/>
<keyword evidence="4" id="KW-1185">Reference proteome</keyword>
<dbReference type="Gene3D" id="3.40.50.10470">
    <property type="entry name" value="Translation initiation factor eif-2b, domain 2"/>
    <property type="match status" value="1"/>
</dbReference>
<keyword evidence="2" id="KW-0028">Amino-acid biosynthesis</keyword>
<proteinExistence type="inferred from homology"/>
<dbReference type="RefSeq" id="WP_013048419.1">
    <property type="nucleotide sequence ID" value="NC_014011.1"/>
</dbReference>
<dbReference type="HOGENOM" id="CLU_016218_1_2_0"/>
<sequence length="334" mass="36234">MLPCPVCWNNQEKNLCVLDQRLLPWEVSFIFCNTCEDVAQAIESLAVRGAPAIGVAAAYGVALGARKGKLEVERAIERLSRTRPTAVNLFWALDRMSQIAAGTEEEKLFSCLLNEAHAIREEDIAINRQIGTLGQSLLPRDGIVLTHCNAGSLATAGYGTALGVIRAAREHGKNIKVYADETRPVFQGARLTAWELLEEGFDVTVICDNMAGALMQKQAVAAVLVGADRIALNGDTANKIGTYSLAILARYHSVPFYVVAPTSTIDKEACEGSCIEIEERDGSEVREPAGHPLIPESFPVWNPAFDVTPHTLIQAIVTEKGVLTPPFLEKIIDI</sequence>
<dbReference type="PANTHER" id="PTHR43475:SF1">
    <property type="entry name" value="METHYLTHIORIBOSE-1-PHOSPHATE ISOMERASE"/>
    <property type="match status" value="1"/>
</dbReference>
<dbReference type="NCBIfam" id="NF004326">
    <property type="entry name" value="PRK05720.1"/>
    <property type="match status" value="1"/>
</dbReference>
<dbReference type="AlphaFoldDB" id="D5EF24"/>
<accession>D5EF24</accession>
<dbReference type="InterPro" id="IPR005251">
    <property type="entry name" value="IF-M1Pi"/>
</dbReference>
<dbReference type="EMBL" id="CP001997">
    <property type="protein sequence ID" value="ADE57156.1"/>
    <property type="molecule type" value="Genomic_DNA"/>
</dbReference>
<dbReference type="InterPro" id="IPR027363">
    <property type="entry name" value="M1Pi_N"/>
</dbReference>
<keyword evidence="1 2" id="KW-0413">Isomerase</keyword>
<dbReference type="FunFam" id="1.20.120.420:FF:000003">
    <property type="entry name" value="Methylthioribose-1-phosphate isomerase"/>
    <property type="match status" value="1"/>
</dbReference>
<dbReference type="HAMAP" id="MF_01678">
    <property type="entry name" value="Salvage_MtnA"/>
    <property type="match status" value="1"/>
</dbReference>
<dbReference type="Proteomes" id="UP000002366">
    <property type="component" value="Chromosome"/>
</dbReference>
<evidence type="ECO:0000313" key="3">
    <source>
        <dbReference type="EMBL" id="ADE57156.1"/>
    </source>
</evidence>
<dbReference type="PANTHER" id="PTHR43475">
    <property type="entry name" value="METHYLTHIORIBOSE-1-PHOSPHATE ISOMERASE"/>
    <property type="match status" value="1"/>
</dbReference>
<dbReference type="NCBIfam" id="TIGR00524">
    <property type="entry name" value="eIF-2B_rel"/>
    <property type="match status" value="1"/>
</dbReference>
<name>D5EF24_AMICL</name>
<dbReference type="GO" id="GO:0003743">
    <property type="term" value="F:translation initiation factor activity"/>
    <property type="evidence" value="ECO:0007669"/>
    <property type="project" value="UniProtKB-KW"/>
</dbReference>
<gene>
    <name evidence="2" type="primary">mtnA</name>
    <name evidence="3" type="ordered locus">Amico_1032</name>
</gene>
<feature type="binding site" evidence="2">
    <location>
        <begin position="238"/>
        <end position="239"/>
    </location>
    <ligand>
        <name>substrate</name>
    </ligand>
</feature>
<dbReference type="Pfam" id="PF01008">
    <property type="entry name" value="IF-2B"/>
    <property type="match status" value="1"/>
</dbReference>
<dbReference type="Gene3D" id="1.20.120.420">
    <property type="entry name" value="translation initiation factor eif-2b, domain 1"/>
    <property type="match status" value="1"/>
</dbReference>
<feature type="binding site" evidence="2">
    <location>
        <position position="187"/>
    </location>
    <ligand>
        <name>substrate</name>
    </ligand>
</feature>
<keyword evidence="3" id="KW-0648">Protein biosynthesis</keyword>
<comment type="catalytic activity">
    <reaction evidence="2">
        <text>5-(methylsulfanyl)-alpha-D-ribose 1-phosphate = 5-(methylsulfanyl)-D-ribulose 1-phosphate</text>
        <dbReference type="Rhea" id="RHEA:19989"/>
        <dbReference type="ChEBI" id="CHEBI:58533"/>
        <dbReference type="ChEBI" id="CHEBI:58548"/>
        <dbReference type="EC" id="5.3.1.23"/>
    </reaction>
</comment>
<dbReference type="GO" id="GO:0019509">
    <property type="term" value="P:L-methionine salvage from methylthioadenosine"/>
    <property type="evidence" value="ECO:0007669"/>
    <property type="project" value="UniProtKB-UniRule"/>
</dbReference>
<feature type="active site" description="Proton donor" evidence="2">
    <location>
        <position position="228"/>
    </location>
</feature>
<comment type="pathway">
    <text evidence="2">Amino-acid biosynthesis; L-methionine biosynthesis via salvage pathway; L-methionine from S-methyl-5-thio-alpha-D-ribose 1-phosphate: step 1/6.</text>
</comment>
<keyword evidence="3" id="KW-0396">Initiation factor</keyword>
<organism evidence="3 4">
    <name type="scientific">Aminobacterium colombiense (strain DSM 12261 / ALA-1)</name>
    <dbReference type="NCBI Taxonomy" id="572547"/>
    <lineage>
        <taxon>Bacteria</taxon>
        <taxon>Thermotogati</taxon>
        <taxon>Synergistota</taxon>
        <taxon>Synergistia</taxon>
        <taxon>Synergistales</taxon>
        <taxon>Aminobacteriaceae</taxon>
        <taxon>Aminobacterium</taxon>
    </lineage>
</organism>
<evidence type="ECO:0000313" key="4">
    <source>
        <dbReference type="Proteomes" id="UP000002366"/>
    </source>
</evidence>
<dbReference type="OrthoDB" id="9803436at2"/>
<dbReference type="eggNOG" id="COG0182">
    <property type="taxonomic scope" value="Bacteria"/>
</dbReference>
<comment type="similarity">
    <text evidence="2">Belongs to the EIF-2B alpha/beta/delta subunits family. MtnA subfamily.</text>
</comment>
<comment type="function">
    <text evidence="2">Catalyzes the interconversion of methylthioribose-1-phosphate (MTR-1-P) into methylthioribulose-1-phosphate (MTRu-1-P).</text>
</comment>
<dbReference type="GO" id="GO:0046523">
    <property type="term" value="F:S-methyl-5-thioribose-1-phosphate isomerase activity"/>
    <property type="evidence" value="ECO:0007669"/>
    <property type="project" value="UniProtKB-UniRule"/>
</dbReference>
<dbReference type="KEGG" id="aco:Amico_1032"/>
<reference evidence="3 4" key="1">
    <citation type="journal article" date="2010" name="Stand. Genomic Sci.">
        <title>Complete genome sequence of Aminobacterium colombiense type strain (ALA-1).</title>
        <authorList>
            <person name="Chertkov O."/>
            <person name="Sikorski J."/>
            <person name="Brambilla E."/>
            <person name="Lapidus A."/>
            <person name="Copeland A."/>
            <person name="Glavina Del Rio T."/>
            <person name="Nolan M."/>
            <person name="Lucas S."/>
            <person name="Tice H."/>
            <person name="Cheng J.F."/>
            <person name="Han C."/>
            <person name="Detter J.C."/>
            <person name="Bruce D."/>
            <person name="Tapia R."/>
            <person name="Goodwin L."/>
            <person name="Pitluck S."/>
            <person name="Liolios K."/>
            <person name="Ivanova N."/>
            <person name="Mavromatis K."/>
            <person name="Ovchinnikova G."/>
            <person name="Pati A."/>
            <person name="Chen A."/>
            <person name="Palaniappan K."/>
            <person name="Land M."/>
            <person name="Hauser L."/>
            <person name="Chang Y.J."/>
            <person name="Jeffries C.D."/>
            <person name="Spring S."/>
            <person name="Rohde M."/>
            <person name="Goker M."/>
            <person name="Bristow J."/>
            <person name="Eisen J.A."/>
            <person name="Markowitz V."/>
            <person name="Hugenholtz P."/>
            <person name="Kyrpides N.C."/>
            <person name="Klenk H.P."/>
        </authorList>
    </citation>
    <scope>NUCLEOTIDE SEQUENCE [LARGE SCALE GENOMIC DNA]</scope>
    <source>
        <strain evidence="4">DSM 12261 / ALA-1</strain>
    </source>
</reference>
<dbReference type="STRING" id="572547.Amico_1032"/>
<feature type="site" description="Transition state stabilizer" evidence="2">
    <location>
        <position position="148"/>
    </location>
</feature>
<feature type="binding site" evidence="2">
    <location>
        <begin position="48"/>
        <end position="50"/>
    </location>
    <ligand>
        <name>substrate</name>
    </ligand>
</feature>
<dbReference type="UniPathway" id="UPA00904">
    <property type="reaction ID" value="UER00874"/>
</dbReference>
<evidence type="ECO:0000256" key="2">
    <source>
        <dbReference type="HAMAP-Rule" id="MF_01678"/>
    </source>
</evidence>
<dbReference type="NCBIfam" id="TIGR00512">
    <property type="entry name" value="salvage_mtnA"/>
    <property type="match status" value="1"/>
</dbReference>
<dbReference type="InterPro" id="IPR042529">
    <property type="entry name" value="IF_2B-like_C"/>
</dbReference>
<dbReference type="SUPFAM" id="SSF100950">
    <property type="entry name" value="NagB/RpiA/CoA transferase-like"/>
    <property type="match status" value="1"/>
</dbReference>
<evidence type="ECO:0000256" key="1">
    <source>
        <dbReference type="ARBA" id="ARBA00023235"/>
    </source>
</evidence>
<protein>
    <recommendedName>
        <fullName evidence="2">Methylthioribose-1-phosphate isomerase</fullName>
        <shortName evidence="2">M1Pi</shortName>
        <shortName evidence="2">MTR-1-P isomerase</shortName>
        <ecNumber evidence="2">5.3.1.23</ecNumber>
    </recommendedName>
    <alternativeName>
        <fullName evidence="2">S-methyl-5-thioribose-1-phosphate isomerase</fullName>
    </alternativeName>
</protein>
<keyword evidence="2" id="KW-0486">Methionine biosynthesis</keyword>
<dbReference type="FunFam" id="3.40.50.10470:FF:000006">
    <property type="entry name" value="Methylthioribose-1-phosphate isomerase"/>
    <property type="match status" value="1"/>
</dbReference>
<dbReference type="InterPro" id="IPR037171">
    <property type="entry name" value="NagB/RpiA_transferase-like"/>
</dbReference>
<feature type="binding site" evidence="2">
    <location>
        <position position="83"/>
    </location>
    <ligand>
        <name>substrate</name>
    </ligand>
</feature>
<dbReference type="InterPro" id="IPR000649">
    <property type="entry name" value="IF-2B-related"/>
</dbReference>